<feature type="non-terminal residue" evidence="2">
    <location>
        <position position="1"/>
    </location>
</feature>
<name>A0ABP1RLQ4_9HEXA</name>
<evidence type="ECO:0000313" key="3">
    <source>
        <dbReference type="Proteomes" id="UP001642540"/>
    </source>
</evidence>
<feature type="region of interest" description="Disordered" evidence="1">
    <location>
        <begin position="91"/>
        <end position="132"/>
    </location>
</feature>
<evidence type="ECO:0000313" key="2">
    <source>
        <dbReference type="EMBL" id="CAL8130326.1"/>
    </source>
</evidence>
<dbReference type="Proteomes" id="UP001642540">
    <property type="component" value="Unassembled WGS sequence"/>
</dbReference>
<keyword evidence="3" id="KW-1185">Reference proteome</keyword>
<proteinExistence type="predicted"/>
<sequence>INAKSHTEECPLWPLRLHLESTKFKQHPSSHFRKPYRKKHEPWWHCTRLVAQKPIKFLPLVPYSSKGNALILEAQEYIGIHKELAKLSSKRKEIQTQAQPKSNPPQKHVTWALKTDSNAGKTPTKTSGAEVRRKDSPFRFPKSFDWYIMNPEQKLLKRRRRRSSESRPLCLRPPFRMKTYPFRNRLDGFSELANLLQETHEGVELLYDESCCLASLGPQGIEKETKRFMKEEANASQIRLLRDQEAMESEELAWNLLARRYSFSFVPSLTSVKETEVEIIYQAKGEVWVHGSDGNDSETEMEPELNEEPPEAKGWEGDEEDCCAMEDEEPSNGNLHYWQ</sequence>
<feature type="compositionally biased region" description="Acidic residues" evidence="1">
    <location>
        <begin position="295"/>
        <end position="309"/>
    </location>
</feature>
<dbReference type="EMBL" id="CAXLJM020000081">
    <property type="protein sequence ID" value="CAL8130326.1"/>
    <property type="molecule type" value="Genomic_DNA"/>
</dbReference>
<organism evidence="2 3">
    <name type="scientific">Orchesella dallaii</name>
    <dbReference type="NCBI Taxonomy" id="48710"/>
    <lineage>
        <taxon>Eukaryota</taxon>
        <taxon>Metazoa</taxon>
        <taxon>Ecdysozoa</taxon>
        <taxon>Arthropoda</taxon>
        <taxon>Hexapoda</taxon>
        <taxon>Collembola</taxon>
        <taxon>Entomobryomorpha</taxon>
        <taxon>Entomobryoidea</taxon>
        <taxon>Orchesellidae</taxon>
        <taxon>Orchesellinae</taxon>
        <taxon>Orchesella</taxon>
    </lineage>
</organism>
<feature type="compositionally biased region" description="Polar residues" evidence="1">
    <location>
        <begin position="95"/>
        <end position="105"/>
    </location>
</feature>
<gene>
    <name evidence="2" type="ORF">ODALV1_LOCUS23676</name>
</gene>
<evidence type="ECO:0000256" key="1">
    <source>
        <dbReference type="SAM" id="MobiDB-lite"/>
    </source>
</evidence>
<accession>A0ABP1RLQ4</accession>
<feature type="region of interest" description="Disordered" evidence="1">
    <location>
        <begin position="290"/>
        <end position="319"/>
    </location>
</feature>
<comment type="caution">
    <text evidence="2">The sequence shown here is derived from an EMBL/GenBank/DDBJ whole genome shotgun (WGS) entry which is preliminary data.</text>
</comment>
<reference evidence="2 3" key="1">
    <citation type="submission" date="2024-08" db="EMBL/GenBank/DDBJ databases">
        <authorList>
            <person name="Cucini C."/>
            <person name="Frati F."/>
        </authorList>
    </citation>
    <scope>NUCLEOTIDE SEQUENCE [LARGE SCALE GENOMIC DNA]</scope>
</reference>
<protein>
    <submittedName>
        <fullName evidence="2">Uncharacterized protein</fullName>
    </submittedName>
</protein>
<feature type="compositionally biased region" description="Polar residues" evidence="1">
    <location>
        <begin position="115"/>
        <end position="127"/>
    </location>
</feature>